<gene>
    <name evidence="2" type="ORF">DLJ59_26575</name>
</gene>
<organism evidence="2 3">
    <name type="scientific">Micromonospora inaquosa</name>
    <dbReference type="NCBI Taxonomy" id="2203716"/>
    <lineage>
        <taxon>Bacteria</taxon>
        <taxon>Bacillati</taxon>
        <taxon>Actinomycetota</taxon>
        <taxon>Actinomycetes</taxon>
        <taxon>Micromonosporales</taxon>
        <taxon>Micromonosporaceae</taxon>
        <taxon>Micromonospora</taxon>
    </lineage>
</organism>
<sequence>MRPEHLFNVAVEFAEATGKAERARALAASTTGDERTVLTNTATRWEAVAMRRGEFLRASLREALRGTVIAEPDTEQPAALWRRRHVEVRARTGDGSRVRVRCTPTQAVALGTALIGLAALTDQLGGGVLGETIATFPPTSHSTAEPEASGENGKPA</sequence>
<keyword evidence="3" id="KW-1185">Reference proteome</keyword>
<name>A0A3N9WCV5_9ACTN</name>
<evidence type="ECO:0000313" key="2">
    <source>
        <dbReference type="EMBL" id="RQW98753.1"/>
    </source>
</evidence>
<reference evidence="2 3" key="1">
    <citation type="submission" date="2018-05" db="EMBL/GenBank/DDBJ databases">
        <title>Micromonospora from Atacama Desert.</title>
        <authorList>
            <person name="Carro L."/>
            <person name="Goodfellow M."/>
            <person name="Klenk H.-P."/>
        </authorList>
    </citation>
    <scope>NUCLEOTIDE SEQUENCE [LARGE SCALE GENOMIC DNA]</scope>
    <source>
        <strain evidence="2 3">LB39</strain>
    </source>
</reference>
<accession>A0A3N9WCV5</accession>
<dbReference type="OrthoDB" id="3378201at2"/>
<comment type="caution">
    <text evidence="2">The sequence shown here is derived from an EMBL/GenBank/DDBJ whole genome shotgun (WGS) entry which is preliminary data.</text>
</comment>
<protein>
    <submittedName>
        <fullName evidence="2">Uncharacterized protein</fullName>
    </submittedName>
</protein>
<proteinExistence type="predicted"/>
<evidence type="ECO:0000256" key="1">
    <source>
        <dbReference type="SAM" id="MobiDB-lite"/>
    </source>
</evidence>
<dbReference type="AlphaFoldDB" id="A0A3N9WCV5"/>
<evidence type="ECO:0000313" key="3">
    <source>
        <dbReference type="Proteomes" id="UP000282312"/>
    </source>
</evidence>
<dbReference type="Proteomes" id="UP000282312">
    <property type="component" value="Unassembled WGS sequence"/>
</dbReference>
<feature type="region of interest" description="Disordered" evidence="1">
    <location>
        <begin position="135"/>
        <end position="156"/>
    </location>
</feature>
<dbReference type="EMBL" id="QGSZ01000287">
    <property type="protein sequence ID" value="RQW98753.1"/>
    <property type="molecule type" value="Genomic_DNA"/>
</dbReference>
<dbReference type="RefSeq" id="WP_124775618.1">
    <property type="nucleotide sequence ID" value="NZ_QGSZ01000287.1"/>
</dbReference>